<evidence type="ECO:0000313" key="18">
    <source>
        <dbReference type="Proteomes" id="UP000284543"/>
    </source>
</evidence>
<dbReference type="EMBL" id="QRZM01000014">
    <property type="protein sequence ID" value="RGV72434.1"/>
    <property type="molecule type" value="Genomic_DNA"/>
</dbReference>
<comment type="caution">
    <text evidence="17">The sequence shown here is derived from an EMBL/GenBank/DDBJ whole genome shotgun (WGS) entry which is preliminary data.</text>
</comment>
<sequence length="487" mass="55395">MKLWQKIFLGAFIASVAIFFFCGFYIVVTGLHFTLEGEMKRTEYYQSVYARKIKSFFREPDVQSGLSGFMDGFREELAGEGRYLQVWEGEELRYDSFEKFPPAPRYTFVEGQAAYTPTYMKDIGDSRYLYVESEFPCDNAMYKVVMIKDLSDIYKSCDMQLNIFFALCLIQAFITAMIMFLITKRITSPIERLNEAAKLMAQESIPLKLAVEGEDEISELSHNFNLMSEAINRNIDDYKQIVGNLTHEIKTPLTSIIGYAELLKNHECDRELQEQALDYILEEGKRLNSITRKMIKLSRIQPGLLNIERQDVKKMLETSLMAVRMKAGQKQIHFTSDIPEGIFCYGDREFLITMMENVLDNAIKASHEGGVIEVRAAGEGGALAYIQVTDHGIGIPADILDKIDQPFFKGDKAHSQGGDGFGMGLAICKSVMLHHHGSLKYESVVGAYTTVTMRFPAADYLRLESPEQTDQVKKDSLWVYEASNIIR</sequence>
<dbReference type="InterPro" id="IPR003661">
    <property type="entry name" value="HisK_dim/P_dom"/>
</dbReference>
<dbReference type="PRINTS" id="PR00344">
    <property type="entry name" value="BCTRLSENSOR"/>
</dbReference>
<dbReference type="RefSeq" id="WP_002565783.1">
    <property type="nucleotide sequence ID" value="NZ_CABKUK010000011.1"/>
</dbReference>
<dbReference type="SUPFAM" id="SSF158472">
    <property type="entry name" value="HAMP domain-like"/>
    <property type="match status" value="1"/>
</dbReference>
<evidence type="ECO:0000256" key="4">
    <source>
        <dbReference type="ARBA" id="ARBA00022475"/>
    </source>
</evidence>
<dbReference type="PROSITE" id="PS50109">
    <property type="entry name" value="HIS_KIN"/>
    <property type="match status" value="1"/>
</dbReference>
<accession>A0A412YXT0</accession>
<dbReference type="GO" id="GO:0000155">
    <property type="term" value="F:phosphorelay sensor kinase activity"/>
    <property type="evidence" value="ECO:0007669"/>
    <property type="project" value="InterPro"/>
</dbReference>
<keyword evidence="13 14" id="KW-0472">Membrane</keyword>
<dbReference type="Pfam" id="PF00672">
    <property type="entry name" value="HAMP"/>
    <property type="match status" value="1"/>
</dbReference>
<evidence type="ECO:0000256" key="7">
    <source>
        <dbReference type="ARBA" id="ARBA00022692"/>
    </source>
</evidence>
<keyword evidence="4" id="KW-1003">Cell membrane</keyword>
<evidence type="ECO:0000256" key="11">
    <source>
        <dbReference type="ARBA" id="ARBA00022989"/>
    </source>
</evidence>
<dbReference type="SMART" id="SM00304">
    <property type="entry name" value="HAMP"/>
    <property type="match status" value="1"/>
</dbReference>
<dbReference type="InterPro" id="IPR003594">
    <property type="entry name" value="HATPase_dom"/>
</dbReference>
<evidence type="ECO:0000256" key="12">
    <source>
        <dbReference type="ARBA" id="ARBA00023012"/>
    </source>
</evidence>
<dbReference type="PROSITE" id="PS50885">
    <property type="entry name" value="HAMP"/>
    <property type="match status" value="1"/>
</dbReference>
<feature type="transmembrane region" description="Helical" evidence="14">
    <location>
        <begin position="7"/>
        <end position="28"/>
    </location>
</feature>
<keyword evidence="11 14" id="KW-1133">Transmembrane helix</keyword>
<evidence type="ECO:0000256" key="13">
    <source>
        <dbReference type="ARBA" id="ARBA00023136"/>
    </source>
</evidence>
<feature type="domain" description="HAMP" evidence="16">
    <location>
        <begin position="184"/>
        <end position="236"/>
    </location>
</feature>
<organism evidence="17 18">
    <name type="scientific">Enterocloster bolteae</name>
    <dbReference type="NCBI Taxonomy" id="208479"/>
    <lineage>
        <taxon>Bacteria</taxon>
        <taxon>Bacillati</taxon>
        <taxon>Bacillota</taxon>
        <taxon>Clostridia</taxon>
        <taxon>Lachnospirales</taxon>
        <taxon>Lachnospiraceae</taxon>
        <taxon>Enterocloster</taxon>
    </lineage>
</organism>
<dbReference type="CDD" id="cd00082">
    <property type="entry name" value="HisKA"/>
    <property type="match status" value="1"/>
</dbReference>
<dbReference type="GO" id="GO:0005524">
    <property type="term" value="F:ATP binding"/>
    <property type="evidence" value="ECO:0007669"/>
    <property type="project" value="UniProtKB-KW"/>
</dbReference>
<dbReference type="Gene3D" id="3.30.565.10">
    <property type="entry name" value="Histidine kinase-like ATPase, C-terminal domain"/>
    <property type="match status" value="1"/>
</dbReference>
<evidence type="ECO:0000256" key="9">
    <source>
        <dbReference type="ARBA" id="ARBA00022777"/>
    </source>
</evidence>
<evidence type="ECO:0000256" key="8">
    <source>
        <dbReference type="ARBA" id="ARBA00022741"/>
    </source>
</evidence>
<dbReference type="PANTHER" id="PTHR45528">
    <property type="entry name" value="SENSOR HISTIDINE KINASE CPXA"/>
    <property type="match status" value="1"/>
</dbReference>
<name>A0A412YXT0_9FIRM</name>
<dbReference type="KEGG" id="cbol:CGC65_00315"/>
<gene>
    <name evidence="17" type="ORF">DWW02_24240</name>
</gene>
<reference evidence="17 18" key="1">
    <citation type="submission" date="2018-08" db="EMBL/GenBank/DDBJ databases">
        <title>A genome reference for cultivated species of the human gut microbiota.</title>
        <authorList>
            <person name="Zou Y."/>
            <person name="Xue W."/>
            <person name="Luo G."/>
        </authorList>
    </citation>
    <scope>NUCLEOTIDE SEQUENCE [LARGE SCALE GENOMIC DNA]</scope>
    <source>
        <strain evidence="17 18">AF14-18</strain>
    </source>
</reference>
<protein>
    <recommendedName>
        <fullName evidence="3">histidine kinase</fullName>
        <ecNumber evidence="3">2.7.13.3</ecNumber>
    </recommendedName>
</protein>
<dbReference type="AlphaFoldDB" id="A0A412YXT0"/>
<dbReference type="Proteomes" id="UP000284543">
    <property type="component" value="Unassembled WGS sequence"/>
</dbReference>
<keyword evidence="12" id="KW-0902">Two-component regulatory system</keyword>
<evidence type="ECO:0000256" key="14">
    <source>
        <dbReference type="SAM" id="Phobius"/>
    </source>
</evidence>
<dbReference type="InterPro" id="IPR036890">
    <property type="entry name" value="HATPase_C_sf"/>
</dbReference>
<keyword evidence="10" id="KW-0067">ATP-binding</keyword>
<dbReference type="Pfam" id="PF00512">
    <property type="entry name" value="HisKA"/>
    <property type="match status" value="1"/>
</dbReference>
<dbReference type="InterPro" id="IPR004358">
    <property type="entry name" value="Sig_transdc_His_kin-like_C"/>
</dbReference>
<dbReference type="PANTHER" id="PTHR45528:SF1">
    <property type="entry name" value="SENSOR HISTIDINE KINASE CPXA"/>
    <property type="match status" value="1"/>
</dbReference>
<feature type="transmembrane region" description="Helical" evidence="14">
    <location>
        <begin position="163"/>
        <end position="182"/>
    </location>
</feature>
<dbReference type="InterPro" id="IPR036097">
    <property type="entry name" value="HisK_dim/P_sf"/>
</dbReference>
<evidence type="ECO:0000256" key="10">
    <source>
        <dbReference type="ARBA" id="ARBA00022840"/>
    </source>
</evidence>
<feature type="domain" description="Histidine kinase" evidence="15">
    <location>
        <begin position="244"/>
        <end position="459"/>
    </location>
</feature>
<dbReference type="InterPro" id="IPR003660">
    <property type="entry name" value="HAMP_dom"/>
</dbReference>
<dbReference type="InterPro" id="IPR005467">
    <property type="entry name" value="His_kinase_dom"/>
</dbReference>
<dbReference type="CDD" id="cd06225">
    <property type="entry name" value="HAMP"/>
    <property type="match status" value="1"/>
</dbReference>
<dbReference type="Gene3D" id="1.10.287.130">
    <property type="match status" value="1"/>
</dbReference>
<dbReference type="SUPFAM" id="SSF55874">
    <property type="entry name" value="ATPase domain of HSP90 chaperone/DNA topoisomerase II/histidine kinase"/>
    <property type="match status" value="1"/>
</dbReference>
<comment type="catalytic activity">
    <reaction evidence="1">
        <text>ATP + protein L-histidine = ADP + protein N-phospho-L-histidine.</text>
        <dbReference type="EC" id="2.7.13.3"/>
    </reaction>
</comment>
<evidence type="ECO:0000256" key="5">
    <source>
        <dbReference type="ARBA" id="ARBA00022553"/>
    </source>
</evidence>
<proteinExistence type="predicted"/>
<evidence type="ECO:0000259" key="16">
    <source>
        <dbReference type="PROSITE" id="PS50885"/>
    </source>
</evidence>
<keyword evidence="6" id="KW-0808">Transferase</keyword>
<keyword evidence="9 17" id="KW-0418">Kinase</keyword>
<evidence type="ECO:0000256" key="6">
    <source>
        <dbReference type="ARBA" id="ARBA00022679"/>
    </source>
</evidence>
<dbReference type="Pfam" id="PF02518">
    <property type="entry name" value="HATPase_c"/>
    <property type="match status" value="1"/>
</dbReference>
<dbReference type="Gene3D" id="6.10.340.10">
    <property type="match status" value="1"/>
</dbReference>
<dbReference type="InterPro" id="IPR050398">
    <property type="entry name" value="HssS/ArlS-like"/>
</dbReference>
<dbReference type="EC" id="2.7.13.3" evidence="3"/>
<keyword evidence="7 14" id="KW-0812">Transmembrane</keyword>
<dbReference type="GO" id="GO:0005886">
    <property type="term" value="C:plasma membrane"/>
    <property type="evidence" value="ECO:0007669"/>
    <property type="project" value="UniProtKB-SubCell"/>
</dbReference>
<comment type="subcellular location">
    <subcellularLocation>
        <location evidence="2">Cell membrane</location>
        <topology evidence="2">Multi-pass membrane protein</topology>
    </subcellularLocation>
</comment>
<evidence type="ECO:0000256" key="1">
    <source>
        <dbReference type="ARBA" id="ARBA00000085"/>
    </source>
</evidence>
<dbReference type="SUPFAM" id="SSF47384">
    <property type="entry name" value="Homodimeric domain of signal transducing histidine kinase"/>
    <property type="match status" value="1"/>
</dbReference>
<dbReference type="SMART" id="SM00388">
    <property type="entry name" value="HisKA"/>
    <property type="match status" value="1"/>
</dbReference>
<evidence type="ECO:0000256" key="2">
    <source>
        <dbReference type="ARBA" id="ARBA00004651"/>
    </source>
</evidence>
<dbReference type="SMART" id="SM00387">
    <property type="entry name" value="HATPase_c"/>
    <property type="match status" value="1"/>
</dbReference>
<evidence type="ECO:0000256" key="3">
    <source>
        <dbReference type="ARBA" id="ARBA00012438"/>
    </source>
</evidence>
<evidence type="ECO:0000313" key="17">
    <source>
        <dbReference type="EMBL" id="RGV72434.1"/>
    </source>
</evidence>
<keyword evidence="8" id="KW-0547">Nucleotide-binding</keyword>
<evidence type="ECO:0000259" key="15">
    <source>
        <dbReference type="PROSITE" id="PS50109"/>
    </source>
</evidence>
<keyword evidence="5" id="KW-0597">Phosphoprotein</keyword>